<dbReference type="EMBL" id="CAKLBY020000378">
    <property type="protein sequence ID" value="CAK7947530.1"/>
    <property type="molecule type" value="Genomic_DNA"/>
</dbReference>
<comment type="caution">
    <text evidence="1">The sequence shown here is derived from an EMBL/GenBank/DDBJ whole genome shotgun (WGS) entry which is preliminary data.</text>
</comment>
<proteinExistence type="predicted"/>
<organism evidence="1 2">
    <name type="scientific">Peronospora matthiolae</name>
    <dbReference type="NCBI Taxonomy" id="2874970"/>
    <lineage>
        <taxon>Eukaryota</taxon>
        <taxon>Sar</taxon>
        <taxon>Stramenopiles</taxon>
        <taxon>Oomycota</taxon>
        <taxon>Peronosporomycetes</taxon>
        <taxon>Peronosporales</taxon>
        <taxon>Peronosporaceae</taxon>
        <taxon>Peronospora</taxon>
    </lineage>
</organism>
<sequence length="74" mass="7994">MSPHAEAVSSVAAIAKAMTVARGTPPAKKVLPFMAACAPHRTKSVRPPKQQHVARGLRQSWYLLPIDQLRGPVI</sequence>
<name>A0AAV1VMI6_9STRA</name>
<protein>
    <submittedName>
        <fullName evidence="1">Uncharacterized protein</fullName>
    </submittedName>
</protein>
<gene>
    <name evidence="1" type="ORF">PM001_LOCUS32680</name>
</gene>
<dbReference type="AlphaFoldDB" id="A0AAV1VMI6"/>
<evidence type="ECO:0000313" key="2">
    <source>
        <dbReference type="Proteomes" id="UP001162060"/>
    </source>
</evidence>
<evidence type="ECO:0000313" key="1">
    <source>
        <dbReference type="EMBL" id="CAK7947530.1"/>
    </source>
</evidence>
<dbReference type="Proteomes" id="UP001162060">
    <property type="component" value="Unassembled WGS sequence"/>
</dbReference>
<reference evidence="1" key="1">
    <citation type="submission" date="2024-01" db="EMBL/GenBank/DDBJ databases">
        <authorList>
            <person name="Webb A."/>
        </authorList>
    </citation>
    <scope>NUCLEOTIDE SEQUENCE</scope>
    <source>
        <strain evidence="1">Pm1</strain>
    </source>
</reference>
<accession>A0AAV1VMI6</accession>